<dbReference type="AlphaFoldDB" id="A0A1J4MI04"/>
<proteinExistence type="predicted"/>
<evidence type="ECO:0008006" key="4">
    <source>
        <dbReference type="Google" id="ProtNLM"/>
    </source>
</evidence>
<comment type="caution">
    <text evidence="2">The sequence shown here is derived from an EMBL/GenBank/DDBJ whole genome shotgun (WGS) entry which is preliminary data.</text>
</comment>
<organism evidence="2 3">
    <name type="scientific">Cryptosporidium ubiquitum</name>
    <dbReference type="NCBI Taxonomy" id="857276"/>
    <lineage>
        <taxon>Eukaryota</taxon>
        <taxon>Sar</taxon>
        <taxon>Alveolata</taxon>
        <taxon>Apicomplexa</taxon>
        <taxon>Conoidasida</taxon>
        <taxon>Coccidia</taxon>
        <taxon>Eucoccidiorida</taxon>
        <taxon>Eimeriorina</taxon>
        <taxon>Cryptosporidiidae</taxon>
        <taxon>Cryptosporidium</taxon>
    </lineage>
</organism>
<evidence type="ECO:0000313" key="3">
    <source>
        <dbReference type="Proteomes" id="UP000186176"/>
    </source>
</evidence>
<evidence type="ECO:0000313" key="2">
    <source>
        <dbReference type="EMBL" id="OII73890.1"/>
    </source>
</evidence>
<dbReference type="OrthoDB" id="341174at2759"/>
<keyword evidence="3" id="KW-1185">Reference proteome</keyword>
<dbReference type="RefSeq" id="XP_028875110.1">
    <property type="nucleotide sequence ID" value="XM_029019703.1"/>
</dbReference>
<dbReference type="GeneID" id="39979482"/>
<gene>
    <name evidence="2" type="ORF">cubi_02692</name>
</gene>
<feature type="chain" id="PRO_5012498321" description="Lipoprotein" evidence="1">
    <location>
        <begin position="22"/>
        <end position="148"/>
    </location>
</feature>
<sequence length="148" mass="16966">MIANKRLIFIIFGLLIGLISCQERENISIESSLNETNIPSEPANLRSLYGKGQYNTVYEPVYMQKVQYVPAKTYKKVMYSVPEKSTYVVPQKQQMRYVPVGYAKGTPSPPQMYVPVTKSEPNVYVPVTYSKGMRYLEEETPENTVIHE</sequence>
<dbReference type="PROSITE" id="PS51257">
    <property type="entry name" value="PROKAR_LIPOPROTEIN"/>
    <property type="match status" value="1"/>
</dbReference>
<dbReference type="EMBL" id="LRBP01000013">
    <property type="protein sequence ID" value="OII73890.1"/>
    <property type="molecule type" value="Genomic_DNA"/>
</dbReference>
<dbReference type="VEuPathDB" id="CryptoDB:cubi_02692"/>
<dbReference type="Proteomes" id="UP000186176">
    <property type="component" value="Unassembled WGS sequence"/>
</dbReference>
<name>A0A1J4MI04_9CRYT</name>
<evidence type="ECO:0000256" key="1">
    <source>
        <dbReference type="SAM" id="SignalP"/>
    </source>
</evidence>
<feature type="signal peptide" evidence="1">
    <location>
        <begin position="1"/>
        <end position="21"/>
    </location>
</feature>
<protein>
    <recommendedName>
        <fullName evidence="4">Lipoprotein</fullName>
    </recommendedName>
</protein>
<accession>A0A1J4MI04</accession>
<reference evidence="2 3" key="1">
    <citation type="submission" date="2016-10" db="EMBL/GenBank/DDBJ databases">
        <title>Reductive evolution of mitochondrial metabolism and differential evolution of invasion-related proteins in Cryptosporidium.</title>
        <authorList>
            <person name="Liu S."/>
            <person name="Roellig D.M."/>
            <person name="Guo Y."/>
            <person name="Li N."/>
            <person name="Frace M.A."/>
            <person name="Tang K."/>
            <person name="Zhang L."/>
            <person name="Feng Y."/>
            <person name="Xiao L."/>
        </authorList>
    </citation>
    <scope>NUCLEOTIDE SEQUENCE [LARGE SCALE GENOMIC DNA]</scope>
    <source>
        <strain evidence="2">39726</strain>
    </source>
</reference>
<keyword evidence="1" id="KW-0732">Signal</keyword>